<keyword evidence="3" id="KW-1185">Reference proteome</keyword>
<reference evidence="2 3" key="1">
    <citation type="submission" date="2018-09" db="EMBL/GenBank/DDBJ databases">
        <title>A high-quality reference genome of wild soybean provides a powerful tool to mine soybean genomes.</title>
        <authorList>
            <person name="Xie M."/>
            <person name="Chung C.Y.L."/>
            <person name="Li M.-W."/>
            <person name="Wong F.-L."/>
            <person name="Chan T.-F."/>
            <person name="Lam H.-M."/>
        </authorList>
    </citation>
    <scope>NUCLEOTIDE SEQUENCE [LARGE SCALE GENOMIC DNA]</scope>
    <source>
        <strain evidence="3">cv. W05</strain>
        <tissue evidence="2">Hypocotyl of etiolated seedlings</tissue>
    </source>
</reference>
<evidence type="ECO:0000313" key="3">
    <source>
        <dbReference type="Proteomes" id="UP000289340"/>
    </source>
</evidence>
<evidence type="ECO:0000256" key="1">
    <source>
        <dbReference type="SAM" id="MobiDB-lite"/>
    </source>
</evidence>
<accession>A0A445I0R4</accession>
<evidence type="ECO:0000313" key="2">
    <source>
        <dbReference type="EMBL" id="RZB79647.1"/>
    </source>
</evidence>
<name>A0A445I0R4_GLYSO</name>
<dbReference type="AlphaFoldDB" id="A0A445I0R4"/>
<dbReference type="EMBL" id="QZWG01000011">
    <property type="protein sequence ID" value="RZB79647.1"/>
    <property type="molecule type" value="Genomic_DNA"/>
</dbReference>
<proteinExistence type="predicted"/>
<sequence length="59" mass="6632">MLLTDSTSAIRPGNSARTLSNSQSPCNLFASFLLTKPHLIGNLILKLHVYYFKFELYGK</sequence>
<dbReference type="EMBL" id="QZWG01000011">
    <property type="protein sequence ID" value="RZB79648.1"/>
    <property type="molecule type" value="Genomic_DNA"/>
</dbReference>
<comment type="caution">
    <text evidence="2">The sequence shown here is derived from an EMBL/GenBank/DDBJ whole genome shotgun (WGS) entry which is preliminary data.</text>
</comment>
<dbReference type="EMBL" id="QZWG01000011">
    <property type="protein sequence ID" value="RZB79645.1"/>
    <property type="molecule type" value="Genomic_DNA"/>
</dbReference>
<organism evidence="2 3">
    <name type="scientific">Glycine soja</name>
    <name type="common">Wild soybean</name>
    <dbReference type="NCBI Taxonomy" id="3848"/>
    <lineage>
        <taxon>Eukaryota</taxon>
        <taxon>Viridiplantae</taxon>
        <taxon>Streptophyta</taxon>
        <taxon>Embryophyta</taxon>
        <taxon>Tracheophyta</taxon>
        <taxon>Spermatophyta</taxon>
        <taxon>Magnoliopsida</taxon>
        <taxon>eudicotyledons</taxon>
        <taxon>Gunneridae</taxon>
        <taxon>Pentapetalae</taxon>
        <taxon>rosids</taxon>
        <taxon>fabids</taxon>
        <taxon>Fabales</taxon>
        <taxon>Fabaceae</taxon>
        <taxon>Papilionoideae</taxon>
        <taxon>50 kb inversion clade</taxon>
        <taxon>NPAAA clade</taxon>
        <taxon>indigoferoid/millettioid clade</taxon>
        <taxon>Phaseoleae</taxon>
        <taxon>Glycine</taxon>
        <taxon>Glycine subgen. Soja</taxon>
    </lineage>
</organism>
<protein>
    <submittedName>
        <fullName evidence="2">Uncharacterized protein</fullName>
    </submittedName>
</protein>
<dbReference type="Proteomes" id="UP000289340">
    <property type="component" value="Chromosome 11"/>
</dbReference>
<dbReference type="EMBL" id="QZWG01000011">
    <property type="protein sequence ID" value="RZB79646.1"/>
    <property type="molecule type" value="Genomic_DNA"/>
</dbReference>
<feature type="region of interest" description="Disordered" evidence="1">
    <location>
        <begin position="1"/>
        <end position="22"/>
    </location>
</feature>
<gene>
    <name evidence="2" type="ORF">D0Y65_029756</name>
</gene>